<proteinExistence type="predicted"/>
<dbReference type="AlphaFoldDB" id="A0A1W6ML78"/>
<dbReference type="OrthoDB" id="1115230at2"/>
<sequence length="327" mass="37256">MKKLLLLLPLFVLMISCDDKPVVLKDSAGRLNDVLVVATNKDWEGVVGDSIRNVLARPIDGIVREEPLFTLNHIKPKAFDGLLLKNRNYLIIEQSDSAGVSVKKDKYANPQIGIVIKGSNSQEIARVISENGDNIVDVYSRGEVAWKNYLMNKTKLNTDRIKERFGIDITVPRTYRYAAQDDPDFFWLRKSIEAGTMDIMIYEVDYAEVKRDSNTIRDIIKVRDRVGGEKIPVDEGGLFKTEANFTPLLNETQIDGRFAFETRGNWEVVNMFMAGPFINYTVYNKDRNNWLILEGYVSAPNSIQRNYLFELEAILRSARFGGEVSKE</sequence>
<evidence type="ECO:0000313" key="1">
    <source>
        <dbReference type="EMBL" id="ARN78322.1"/>
    </source>
</evidence>
<organism evidence="1 2">
    <name type="scientific">Nonlabens spongiae</name>
    <dbReference type="NCBI Taxonomy" id="331648"/>
    <lineage>
        <taxon>Bacteria</taxon>
        <taxon>Pseudomonadati</taxon>
        <taxon>Bacteroidota</taxon>
        <taxon>Flavobacteriia</taxon>
        <taxon>Flavobacteriales</taxon>
        <taxon>Flavobacteriaceae</taxon>
        <taxon>Nonlabens</taxon>
    </lineage>
</organism>
<keyword evidence="2" id="KW-1185">Reference proteome</keyword>
<dbReference type="STRING" id="331648.BST97_10160"/>
<dbReference type="Proteomes" id="UP000193431">
    <property type="component" value="Chromosome"/>
</dbReference>
<accession>A0A1W6ML78</accession>
<name>A0A1W6ML78_9FLAO</name>
<dbReference type="RefSeq" id="WP_085767124.1">
    <property type="nucleotide sequence ID" value="NZ_CP019344.1"/>
</dbReference>
<dbReference type="EMBL" id="CP019344">
    <property type="protein sequence ID" value="ARN78322.1"/>
    <property type="molecule type" value="Genomic_DNA"/>
</dbReference>
<reference evidence="1 2" key="1">
    <citation type="submission" date="2016-11" db="EMBL/GenBank/DDBJ databases">
        <title>Trade-off between light-utilization and light-protection in marine flavobacteria.</title>
        <authorList>
            <person name="Kumagai Y."/>
        </authorList>
    </citation>
    <scope>NUCLEOTIDE SEQUENCE [LARGE SCALE GENOMIC DNA]</scope>
    <source>
        <strain evidence="1 2">JCM 13191</strain>
    </source>
</reference>
<dbReference type="PROSITE" id="PS51257">
    <property type="entry name" value="PROKAR_LIPOPROTEIN"/>
    <property type="match status" value="1"/>
</dbReference>
<gene>
    <name evidence="1" type="ORF">BST97_10160</name>
</gene>
<dbReference type="InterPro" id="IPR032286">
    <property type="entry name" value="DUF4837"/>
</dbReference>
<dbReference type="Pfam" id="PF16125">
    <property type="entry name" value="DUF4837"/>
    <property type="match status" value="1"/>
</dbReference>
<protein>
    <submittedName>
        <fullName evidence="1">DUF4837 domain-containing protein</fullName>
    </submittedName>
</protein>
<evidence type="ECO:0000313" key="2">
    <source>
        <dbReference type="Proteomes" id="UP000193431"/>
    </source>
</evidence>